<keyword evidence="2" id="KW-1185">Reference proteome</keyword>
<evidence type="ECO:0008006" key="3">
    <source>
        <dbReference type="Google" id="ProtNLM"/>
    </source>
</evidence>
<dbReference type="InterPro" id="IPR036852">
    <property type="entry name" value="Peptidase_S8/S53_dom_sf"/>
</dbReference>
<dbReference type="Proteomes" id="UP000013785">
    <property type="component" value="Unassembled WGS sequence"/>
</dbReference>
<comment type="caution">
    <text evidence="1">The sequence shown here is derived from an EMBL/GenBank/DDBJ whole genome shotgun (WGS) entry which is preliminary data.</text>
</comment>
<name>R3W1Q9_9ENTE</name>
<evidence type="ECO:0000313" key="1">
    <source>
        <dbReference type="EMBL" id="EOL41587.1"/>
    </source>
</evidence>
<dbReference type="PATRIC" id="fig|1158610.3.peg.3138"/>
<reference evidence="1 2" key="1">
    <citation type="submission" date="2013-02" db="EMBL/GenBank/DDBJ databases">
        <title>The Genome Sequence of Enterococcus phoeniculicola BAA-412.</title>
        <authorList>
            <consortium name="The Broad Institute Genome Sequencing Platform"/>
            <consortium name="The Broad Institute Genome Sequencing Center for Infectious Disease"/>
            <person name="Earl A.M."/>
            <person name="Gilmore M.S."/>
            <person name="Lebreton F."/>
            <person name="Walker B."/>
            <person name="Young S.K."/>
            <person name="Zeng Q."/>
            <person name="Gargeya S."/>
            <person name="Fitzgerald M."/>
            <person name="Haas B."/>
            <person name="Abouelleil A."/>
            <person name="Alvarado L."/>
            <person name="Arachchi H.M."/>
            <person name="Berlin A.M."/>
            <person name="Chapman S.B."/>
            <person name="Dewar J."/>
            <person name="Goldberg J."/>
            <person name="Griggs A."/>
            <person name="Gujja S."/>
            <person name="Hansen M."/>
            <person name="Howarth C."/>
            <person name="Imamovic A."/>
            <person name="Larimer J."/>
            <person name="McCowan C."/>
            <person name="Murphy C."/>
            <person name="Neiman D."/>
            <person name="Pearson M."/>
            <person name="Priest M."/>
            <person name="Roberts A."/>
            <person name="Saif S."/>
            <person name="Shea T."/>
            <person name="Sisk P."/>
            <person name="Sykes S."/>
            <person name="Wortman J."/>
            <person name="Nusbaum C."/>
            <person name="Birren B."/>
        </authorList>
    </citation>
    <scope>NUCLEOTIDE SEQUENCE [LARGE SCALE GENOMIC DNA]</scope>
    <source>
        <strain evidence="1 2">ATCC BAA-412</strain>
    </source>
</reference>
<organism evidence="1 2">
    <name type="scientific">Enterococcus phoeniculicola ATCC BAA-412</name>
    <dbReference type="NCBI Taxonomy" id="1158610"/>
    <lineage>
        <taxon>Bacteria</taxon>
        <taxon>Bacillati</taxon>
        <taxon>Bacillota</taxon>
        <taxon>Bacilli</taxon>
        <taxon>Lactobacillales</taxon>
        <taxon>Enterococcaceae</taxon>
        <taxon>Enterococcus</taxon>
    </lineage>
</organism>
<dbReference type="Gene3D" id="3.40.50.200">
    <property type="entry name" value="Peptidase S8/S53 domain"/>
    <property type="match status" value="1"/>
</dbReference>
<dbReference type="GO" id="GO:0006508">
    <property type="term" value="P:proteolysis"/>
    <property type="evidence" value="ECO:0007669"/>
    <property type="project" value="InterPro"/>
</dbReference>
<dbReference type="EMBL" id="AJAT01000018">
    <property type="protein sequence ID" value="EOL41587.1"/>
    <property type="molecule type" value="Genomic_DNA"/>
</dbReference>
<accession>R3W1Q9</accession>
<dbReference type="AlphaFoldDB" id="R3W1Q9"/>
<proteinExistence type="predicted"/>
<dbReference type="SUPFAM" id="SSF52743">
    <property type="entry name" value="Subtilisin-like"/>
    <property type="match status" value="1"/>
</dbReference>
<dbReference type="HOGENOM" id="CLU_979135_0_0_9"/>
<evidence type="ECO:0000313" key="2">
    <source>
        <dbReference type="Proteomes" id="UP000013785"/>
    </source>
</evidence>
<dbReference type="GO" id="GO:0004252">
    <property type="term" value="F:serine-type endopeptidase activity"/>
    <property type="evidence" value="ECO:0007669"/>
    <property type="project" value="InterPro"/>
</dbReference>
<gene>
    <name evidence="1" type="ORF">UC3_03150</name>
</gene>
<sequence length="284" mass="31864">MNSVSGKYHGSASFLTITGECYRNLSTLAIDVTDNSERSSSVILTKALEQLLAIDLNIICVPLATKKNTVAMQQVCQKLSRQGKKIIAAAGNSWATLKSYPAEYSEVIGINGQFYETNSDYSFDSSKSLQGSFNSAPTFFKLKNKRFYFYAGNSKACSLAVAKYLQNSDSGENVNRNSMENTLSDSKPSNEFSDISEIKEEVCHIFSEVFGVTSFEKISALEKCSILDFGFKFNREQISNYLLALINKFPFLEREYKFEWNDIESVAKVVEFIMERKTKDEIGS</sequence>
<protein>
    <recommendedName>
        <fullName evidence="3">Peptidase S8/S53 domain-containing protein</fullName>
    </recommendedName>
</protein>
<dbReference type="STRING" id="154621.RV11_GL000962"/>